<protein>
    <submittedName>
        <fullName evidence="2">Uncharacterized protein</fullName>
    </submittedName>
</protein>
<feature type="transmembrane region" description="Helical" evidence="1">
    <location>
        <begin position="88"/>
        <end position="112"/>
    </location>
</feature>
<sequence length="144" mass="15062">MPQGSVARDAEAECRSLAWRYLSRCGRASLDASDPVGEAERQLLAAMRVQRCRARREAATSGGTALAGVAALAAWMGQDHPSVAADLAFRMVSALPLTCSILDAGNAAVLLAQACHLSRMVRAGQIGRALRQALLHPSWPAGAG</sequence>
<evidence type="ECO:0000313" key="3">
    <source>
        <dbReference type="Proteomes" id="UP000317078"/>
    </source>
</evidence>
<comment type="caution">
    <text evidence="2">The sequence shown here is derived from an EMBL/GenBank/DDBJ whole genome shotgun (WGS) entry which is preliminary data.</text>
</comment>
<keyword evidence="1" id="KW-1133">Transmembrane helix</keyword>
<reference evidence="2 3" key="1">
    <citation type="journal article" date="2019" name="Environ. Microbiol.">
        <title>Species interactions and distinct microbial communities in high Arctic permafrost affected cryosols are associated with the CH4 and CO2 gas fluxes.</title>
        <authorList>
            <person name="Altshuler I."/>
            <person name="Hamel J."/>
            <person name="Turney S."/>
            <person name="Magnuson E."/>
            <person name="Levesque R."/>
            <person name="Greer C."/>
            <person name="Whyte L.G."/>
        </authorList>
    </citation>
    <scope>NUCLEOTIDE SEQUENCE [LARGE SCALE GENOMIC DNA]</scope>
    <source>
        <strain evidence="2 3">S9.3B</strain>
    </source>
</reference>
<evidence type="ECO:0000256" key="1">
    <source>
        <dbReference type="SAM" id="Phobius"/>
    </source>
</evidence>
<name>A0A502GEG4_9PROT</name>
<evidence type="ECO:0000313" key="2">
    <source>
        <dbReference type="EMBL" id="TPG59670.1"/>
    </source>
</evidence>
<organism evidence="2 3">
    <name type="scientific">Muricoccus nepalensis</name>
    <dbReference type="NCBI Taxonomy" id="1854500"/>
    <lineage>
        <taxon>Bacteria</taxon>
        <taxon>Pseudomonadati</taxon>
        <taxon>Pseudomonadota</taxon>
        <taxon>Alphaproteobacteria</taxon>
        <taxon>Acetobacterales</taxon>
        <taxon>Roseomonadaceae</taxon>
        <taxon>Muricoccus</taxon>
    </lineage>
</organism>
<dbReference type="EMBL" id="RCZP01000003">
    <property type="protein sequence ID" value="TPG59670.1"/>
    <property type="molecule type" value="Genomic_DNA"/>
</dbReference>
<keyword evidence="1" id="KW-0472">Membrane</keyword>
<dbReference type="Proteomes" id="UP000317078">
    <property type="component" value="Unassembled WGS sequence"/>
</dbReference>
<accession>A0A502GEG4</accession>
<dbReference type="RefSeq" id="WP_140881766.1">
    <property type="nucleotide sequence ID" value="NZ_RCZP01000003.1"/>
</dbReference>
<keyword evidence="1" id="KW-0812">Transmembrane</keyword>
<dbReference type="AlphaFoldDB" id="A0A502GEG4"/>
<feature type="transmembrane region" description="Helical" evidence="1">
    <location>
        <begin position="58"/>
        <end position="76"/>
    </location>
</feature>
<keyword evidence="3" id="KW-1185">Reference proteome</keyword>
<gene>
    <name evidence="2" type="ORF">EAH89_05385</name>
</gene>
<proteinExistence type="predicted"/>